<dbReference type="GO" id="GO:0032422">
    <property type="term" value="F:purine-rich negative regulatory element binding"/>
    <property type="evidence" value="ECO:0007669"/>
    <property type="project" value="InterPro"/>
</dbReference>
<dbReference type="SMART" id="SM00712">
    <property type="entry name" value="PUR"/>
    <property type="match status" value="1"/>
</dbReference>
<dbReference type="GO" id="GO:0000977">
    <property type="term" value="F:RNA polymerase II transcription regulatory region sequence-specific DNA binding"/>
    <property type="evidence" value="ECO:0007669"/>
    <property type="project" value="InterPro"/>
</dbReference>
<feature type="region of interest" description="Disordered" evidence="3">
    <location>
        <begin position="79"/>
        <end position="113"/>
    </location>
</feature>
<organism evidence="4 5">
    <name type="scientific">Candidatus Nitrosymbiomonas proteolyticus</name>
    <dbReference type="NCBI Taxonomy" id="2608984"/>
    <lineage>
        <taxon>Bacteria</taxon>
        <taxon>Bacillati</taxon>
        <taxon>Armatimonadota</taxon>
        <taxon>Armatimonadota incertae sedis</taxon>
        <taxon>Candidatus Nitrosymbiomonas</taxon>
    </lineage>
</organism>
<evidence type="ECO:0000256" key="3">
    <source>
        <dbReference type="SAM" id="MobiDB-lite"/>
    </source>
</evidence>
<reference evidence="4" key="1">
    <citation type="journal article" name="DNA Res.">
        <title>The physiological potential of anammox bacteria as revealed by their core genome structure.</title>
        <authorList>
            <person name="Okubo T."/>
            <person name="Toyoda A."/>
            <person name="Fukuhara K."/>
            <person name="Uchiyama I."/>
            <person name="Harigaya Y."/>
            <person name="Kuroiwa M."/>
            <person name="Suzuki T."/>
            <person name="Murakami Y."/>
            <person name="Suwa Y."/>
            <person name="Takami H."/>
        </authorList>
    </citation>
    <scope>NUCLEOTIDE SEQUENCE</scope>
    <source>
        <strain evidence="4">317325-2</strain>
    </source>
</reference>
<accession>A0A809S479</accession>
<feature type="compositionally biased region" description="Basic residues" evidence="3">
    <location>
        <begin position="102"/>
        <end position="113"/>
    </location>
</feature>
<dbReference type="Proteomes" id="UP000662873">
    <property type="component" value="Chromosome"/>
</dbReference>
<sequence length="113" mass="12401">MSTAPSSVQASLPETLHTFRVSAGSRTFFFDVKSSVSGVFLSVTEARLKDEEWTRSRILIPAEHAKAFYGGLCEAIRAMRSEEQPHSESKSESKSSSQPGPAKRKPVGSRSKR</sequence>
<proteinExistence type="inferred from homology"/>
<comment type="similarity">
    <text evidence="1">Belongs to the PUR DNA-binding protein family.</text>
</comment>
<evidence type="ECO:0000256" key="2">
    <source>
        <dbReference type="ARBA" id="ARBA00023125"/>
    </source>
</evidence>
<evidence type="ECO:0000256" key="1">
    <source>
        <dbReference type="ARBA" id="ARBA00009251"/>
    </source>
</evidence>
<dbReference type="KEGG" id="npy:NPRO_10620"/>
<dbReference type="InterPro" id="IPR006628">
    <property type="entry name" value="PUR-bd_fam"/>
</dbReference>
<evidence type="ECO:0000313" key="4">
    <source>
        <dbReference type="EMBL" id="BBO23467.1"/>
    </source>
</evidence>
<feature type="compositionally biased region" description="Basic and acidic residues" evidence="3">
    <location>
        <begin position="79"/>
        <end position="93"/>
    </location>
</feature>
<dbReference type="Pfam" id="PF11680">
    <property type="entry name" value="DUF3276"/>
    <property type="match status" value="1"/>
</dbReference>
<keyword evidence="2 4" id="KW-0238">DNA-binding</keyword>
<gene>
    <name evidence="4" type="ORF">NPRO_10620</name>
</gene>
<evidence type="ECO:0000313" key="5">
    <source>
        <dbReference type="Proteomes" id="UP000662873"/>
    </source>
</evidence>
<protein>
    <submittedName>
        <fullName evidence="4">DNA-binding protein</fullName>
    </submittedName>
</protein>
<dbReference type="AlphaFoldDB" id="A0A809S479"/>
<dbReference type="Gene3D" id="3.10.450.700">
    <property type="match status" value="1"/>
</dbReference>
<dbReference type="EMBL" id="AP021858">
    <property type="protein sequence ID" value="BBO23467.1"/>
    <property type="molecule type" value="Genomic_DNA"/>
</dbReference>
<name>A0A809S479_9BACT</name>